<dbReference type="STRING" id="1177154.Y5S_02847"/>
<proteinExistence type="predicted"/>
<dbReference type="Gene3D" id="1.10.10.10">
    <property type="entry name" value="Winged helix-like DNA-binding domain superfamily/Winged helix DNA-binding domain"/>
    <property type="match status" value="1"/>
</dbReference>
<dbReference type="eggNOG" id="COG0596">
    <property type="taxonomic scope" value="Bacteria"/>
</dbReference>
<accession>A0A095SH29</accession>
<dbReference type="InterPro" id="IPR050471">
    <property type="entry name" value="AB_hydrolase"/>
</dbReference>
<dbReference type="SUPFAM" id="SSF46894">
    <property type="entry name" value="C-terminal effector domain of the bipartite response regulators"/>
    <property type="match status" value="1"/>
</dbReference>
<dbReference type="GO" id="GO:0006355">
    <property type="term" value="P:regulation of DNA-templated transcription"/>
    <property type="evidence" value="ECO:0007669"/>
    <property type="project" value="InterPro"/>
</dbReference>
<dbReference type="RefSeq" id="WP_035233922.1">
    <property type="nucleotide sequence ID" value="NZ_ARXV01000013.1"/>
</dbReference>
<dbReference type="GO" id="GO:0016787">
    <property type="term" value="F:hydrolase activity"/>
    <property type="evidence" value="ECO:0007669"/>
    <property type="project" value="UniProtKB-KW"/>
</dbReference>
<keyword evidence="3" id="KW-1185">Reference proteome</keyword>
<protein>
    <submittedName>
        <fullName evidence="2">Alpha/beta hydrolase fold protein</fullName>
    </submittedName>
</protein>
<evidence type="ECO:0000259" key="1">
    <source>
        <dbReference type="SMART" id="SM00421"/>
    </source>
</evidence>
<organism evidence="2 3">
    <name type="scientific">Alcanivorax nanhaiticus</name>
    <dbReference type="NCBI Taxonomy" id="1177154"/>
    <lineage>
        <taxon>Bacteria</taxon>
        <taxon>Pseudomonadati</taxon>
        <taxon>Pseudomonadota</taxon>
        <taxon>Gammaproteobacteria</taxon>
        <taxon>Oceanospirillales</taxon>
        <taxon>Alcanivoracaceae</taxon>
        <taxon>Alcanivorax</taxon>
    </lineage>
</organism>
<evidence type="ECO:0000313" key="3">
    <source>
        <dbReference type="Proteomes" id="UP000029444"/>
    </source>
</evidence>
<dbReference type="Proteomes" id="UP000029444">
    <property type="component" value="Unassembled WGS sequence"/>
</dbReference>
<dbReference type="PANTHER" id="PTHR43433">
    <property type="entry name" value="HYDROLASE, ALPHA/BETA FOLD FAMILY PROTEIN"/>
    <property type="match status" value="1"/>
</dbReference>
<feature type="domain" description="HTH luxR-type" evidence="1">
    <location>
        <begin position="207"/>
        <end position="264"/>
    </location>
</feature>
<dbReference type="EMBL" id="ARXV01000013">
    <property type="protein sequence ID" value="KGD63857.1"/>
    <property type="molecule type" value="Genomic_DNA"/>
</dbReference>
<dbReference type="AlphaFoldDB" id="A0A095SH29"/>
<dbReference type="OrthoDB" id="9779853at2"/>
<reference evidence="2 3" key="1">
    <citation type="submission" date="2012-09" db="EMBL/GenBank/DDBJ databases">
        <title>Genome Sequence of alkane-degrading Bacterium Alcanivorax sp. 19-m-6.</title>
        <authorList>
            <person name="Lai Q."/>
            <person name="Shao Z."/>
        </authorList>
    </citation>
    <scope>NUCLEOTIDE SEQUENCE [LARGE SCALE GENOMIC DNA]</scope>
    <source>
        <strain evidence="2 3">19-m-6</strain>
    </source>
</reference>
<dbReference type="InterPro" id="IPR029058">
    <property type="entry name" value="AB_hydrolase_fold"/>
</dbReference>
<evidence type="ECO:0000313" key="2">
    <source>
        <dbReference type="EMBL" id="KGD63857.1"/>
    </source>
</evidence>
<dbReference type="InterPro" id="IPR036388">
    <property type="entry name" value="WH-like_DNA-bd_sf"/>
</dbReference>
<dbReference type="Gene3D" id="3.40.50.1820">
    <property type="entry name" value="alpha/beta hydrolase"/>
    <property type="match status" value="1"/>
</dbReference>
<dbReference type="SMART" id="SM00421">
    <property type="entry name" value="HTH_LUXR"/>
    <property type="match status" value="1"/>
</dbReference>
<keyword evidence="2" id="KW-0378">Hydrolase</keyword>
<name>A0A095SH29_9GAMM</name>
<dbReference type="PANTHER" id="PTHR43433:SF10">
    <property type="entry name" value="AB HYDROLASE-1 DOMAIN-CONTAINING PROTEIN"/>
    <property type="match status" value="1"/>
</dbReference>
<dbReference type="InterPro" id="IPR000073">
    <property type="entry name" value="AB_hydrolase_1"/>
</dbReference>
<dbReference type="SUPFAM" id="SSF53474">
    <property type="entry name" value="alpha/beta-Hydrolases"/>
    <property type="match status" value="1"/>
</dbReference>
<dbReference type="InterPro" id="IPR000792">
    <property type="entry name" value="Tscrpt_reg_LuxR_C"/>
</dbReference>
<sequence>MKNDENDVIGKIYETALSPGDWVELLDTIAGWTDAPEPELAASVATQALAQPGTVPQRREEVEALVNHLERAVRSSSYMHALEDRTSVLNSMYNQMPWPMLMLGDNLVVLESNPVANQVLVDSPVSLQGRELIFQDRELKKSLQQVNRLAEGRGPQLLTSPEAGISLLCLPVRKSDAPGPISLVRTIVWVLDGHSVVTPSPELLRSLFSITEAESRLLHLLCKIGNLQQCAQLLNIKISTARSQLKSIMAKLNTNSQVQLVSHAMGHALAQVARLPRKTDDDEEYTVTLPDGRVLSWYEYGDPKGKPVITLENQGASMPDHTLFEQWYREKGLRIVMVVRPGYGISTYKANFQFRDFGKDILFLCKHLNIHKPALAAYCGGGPYALCAAVMYPDSFSCLGLLGTTLAGEHFDENKLEPIHRMCVQISRRDPRLFMLIGKLGVRGVQKAPEKFYKMLARGLSKPDQAFFANPDYLARTIRRTRRSHFQGARVMMEEYLNHLRPLGADPSQIRLPVLQWHGESDGIVSIDSARALAAEIPDVRFRSFPEHGHFMIYDLWKDFLNELLGL</sequence>
<dbReference type="Pfam" id="PF00561">
    <property type="entry name" value="Abhydrolase_1"/>
    <property type="match status" value="1"/>
</dbReference>
<dbReference type="PATRIC" id="fig|1177154.3.peg.2884"/>
<comment type="caution">
    <text evidence="2">The sequence shown here is derived from an EMBL/GenBank/DDBJ whole genome shotgun (WGS) entry which is preliminary data.</text>
</comment>
<gene>
    <name evidence="2" type="ORF">Y5S_02847</name>
</gene>
<dbReference type="GO" id="GO:0003677">
    <property type="term" value="F:DNA binding"/>
    <property type="evidence" value="ECO:0007669"/>
    <property type="project" value="InterPro"/>
</dbReference>
<dbReference type="eggNOG" id="COG2771">
    <property type="taxonomic scope" value="Bacteria"/>
</dbReference>
<dbReference type="InterPro" id="IPR016032">
    <property type="entry name" value="Sig_transdc_resp-reg_C-effctor"/>
</dbReference>